<reference evidence="1" key="1">
    <citation type="submission" date="2018-06" db="EMBL/GenBank/DDBJ databases">
        <authorList>
            <person name="Zhirakovskaya E."/>
        </authorList>
    </citation>
    <scope>NUCLEOTIDE SEQUENCE</scope>
</reference>
<dbReference type="EMBL" id="UOGC01000067">
    <property type="protein sequence ID" value="VAX18284.1"/>
    <property type="molecule type" value="Genomic_DNA"/>
</dbReference>
<accession>A0A3B1C2P0</accession>
<name>A0A3B1C2P0_9ZZZZ</name>
<evidence type="ECO:0000313" key="1">
    <source>
        <dbReference type="EMBL" id="VAX18284.1"/>
    </source>
</evidence>
<proteinExistence type="predicted"/>
<protein>
    <submittedName>
        <fullName evidence="1">Uncharacterized protein</fullName>
    </submittedName>
</protein>
<organism evidence="1">
    <name type="scientific">hydrothermal vent metagenome</name>
    <dbReference type="NCBI Taxonomy" id="652676"/>
    <lineage>
        <taxon>unclassified sequences</taxon>
        <taxon>metagenomes</taxon>
        <taxon>ecological metagenomes</taxon>
    </lineage>
</organism>
<dbReference type="AlphaFoldDB" id="A0A3B1C2P0"/>
<gene>
    <name evidence="1" type="ORF">MNBD_NITROSPINAE01-1527</name>
</gene>
<sequence>MIEGAKYSTDSLDPREVKLAKVLIRNNKMTVDQLNDFLKERNRFEEGGKRYLGDILVDRKYIEKDVLDQFFKENNDMYHAFCERLVVEGFLTQEQFEAIKSHEEASTNLVSALSKLGIMTRDSFSKLFSKRVNALRLGDWLLTKKKIKEENLKSALDEQNVYRLHDYLLFYKIINKELMDKVREKLSI</sequence>